<sequence>MAAYAQEVANNCSSLAPKDSKYPVAISVAENETSTNAFASISDIAFFYNFRTNLCDAFGEVVFTTEQCQNFRQFYRYEAHEVGCALSKCDKILPEKLPERQLVSGPFLWVCAFSSRAPPESPPYIPLAEGAPRCLMCPTQKSKCGYETKYLCCDDGWDNLVVPQGSQGTSTNPDSSNVTSSRVRVNVRLYRHIVKRTTVIAFEGLSNTVPNLTEYTDVGPFASVVKNGSSVRDCQGLKPIYQLYSELRRETTYASDERLIDNMLKNGYQRKEIIGQTVSQLRECNANKVVITCYGVDGLQTRVTNTTDENIIWKQLFPRYGFVRVNFLAWDPEGNSSATSDPKADSSQLKPAELSPQPSSQQSEVRLKLTNDGSVTLE</sequence>
<dbReference type="Gene3D" id="3.40.33.10">
    <property type="entry name" value="CAP"/>
    <property type="match status" value="1"/>
</dbReference>
<proteinExistence type="predicted"/>
<dbReference type="STRING" id="36087.A0A077Z1Q7"/>
<evidence type="ECO:0000313" key="2">
    <source>
        <dbReference type="EMBL" id="CDW54427.1"/>
    </source>
</evidence>
<dbReference type="InterPro" id="IPR035940">
    <property type="entry name" value="CAP_sf"/>
</dbReference>
<gene>
    <name evidence="2" type="ORF">TTRE_0000269701</name>
</gene>
<protein>
    <submittedName>
        <fullName evidence="2">Uncharacterized protein</fullName>
    </submittedName>
</protein>
<dbReference type="Proteomes" id="UP000030665">
    <property type="component" value="Unassembled WGS sequence"/>
</dbReference>
<dbReference type="SUPFAM" id="SSF55797">
    <property type="entry name" value="PR-1-like"/>
    <property type="match status" value="1"/>
</dbReference>
<dbReference type="EMBL" id="HG805896">
    <property type="protein sequence ID" value="CDW54427.1"/>
    <property type="molecule type" value="Genomic_DNA"/>
</dbReference>
<feature type="region of interest" description="Disordered" evidence="1">
    <location>
        <begin position="334"/>
        <end position="378"/>
    </location>
</feature>
<dbReference type="OrthoDB" id="10529377at2759"/>
<accession>A0A077Z1Q7</accession>
<organism evidence="2 3">
    <name type="scientific">Trichuris trichiura</name>
    <name type="common">Whipworm</name>
    <name type="synonym">Trichocephalus trichiurus</name>
    <dbReference type="NCBI Taxonomy" id="36087"/>
    <lineage>
        <taxon>Eukaryota</taxon>
        <taxon>Metazoa</taxon>
        <taxon>Ecdysozoa</taxon>
        <taxon>Nematoda</taxon>
        <taxon>Enoplea</taxon>
        <taxon>Dorylaimia</taxon>
        <taxon>Trichinellida</taxon>
        <taxon>Trichuridae</taxon>
        <taxon>Trichuris</taxon>
    </lineage>
</organism>
<reference evidence="2" key="1">
    <citation type="submission" date="2014-01" db="EMBL/GenBank/DDBJ databases">
        <authorList>
            <person name="Aslett M."/>
        </authorList>
    </citation>
    <scope>NUCLEOTIDE SEQUENCE</scope>
</reference>
<evidence type="ECO:0000256" key="1">
    <source>
        <dbReference type="SAM" id="MobiDB-lite"/>
    </source>
</evidence>
<feature type="compositionally biased region" description="Polar residues" evidence="1">
    <location>
        <begin position="334"/>
        <end position="349"/>
    </location>
</feature>
<keyword evidence="3" id="KW-1185">Reference proteome</keyword>
<name>A0A077Z1Q7_TRITR</name>
<dbReference type="AlphaFoldDB" id="A0A077Z1Q7"/>
<reference evidence="2" key="2">
    <citation type="submission" date="2014-03" db="EMBL/GenBank/DDBJ databases">
        <title>The whipworm genome and dual-species transcriptomics of an intimate host-pathogen interaction.</title>
        <authorList>
            <person name="Foth B.J."/>
            <person name="Tsai I.J."/>
            <person name="Reid A.J."/>
            <person name="Bancroft A.J."/>
            <person name="Nichol S."/>
            <person name="Tracey A."/>
            <person name="Holroyd N."/>
            <person name="Cotton J.A."/>
            <person name="Stanley E.J."/>
            <person name="Zarowiecki M."/>
            <person name="Liu J.Z."/>
            <person name="Huckvale T."/>
            <person name="Cooper P.J."/>
            <person name="Grencis R.K."/>
            <person name="Berriman M."/>
        </authorList>
    </citation>
    <scope>NUCLEOTIDE SEQUENCE [LARGE SCALE GENOMIC DNA]</scope>
</reference>
<evidence type="ECO:0000313" key="3">
    <source>
        <dbReference type="Proteomes" id="UP000030665"/>
    </source>
</evidence>